<evidence type="ECO:0000313" key="2">
    <source>
        <dbReference type="EMBL" id="QKE93796.1"/>
    </source>
</evidence>
<dbReference type="InterPro" id="IPR017853">
    <property type="entry name" value="GH"/>
</dbReference>
<dbReference type="KEGG" id="lck:HN018_26165"/>
<sequence>MALTAAGLVAGRIKNVLAQDVDEAVLSTDSSSTVAGRWSAARAKAWHKQQPWRVGPVYVTSTAVNQLEMWQAATFDPVTIDRELGWAQTIGMNTVRVFLHDALYAEDPDGLLLRMRHFLTIAASHNISTFFVLFDSCWRGLYVLGTQPAPLPGIHNSQWVQSPGAVALSRPSQYPRLKAYVQGVVSAFANDPRVLFWDLWNEADNTGSNDPTNKQALVASLLPQVYAWARAVEPSQPLTSCLWKGDWSTPSNFNAVQAVIMANNDINTFHNYGTVEVFSQAITWMKQYGRPVLCTEYMARNIGCLFDTTLPVARKHSVAAINWGFVVGKTQTNLPWDSAQHPYVDASAYGGTAWQATVLPSGATPVAPYALELPPIWQHEVLQADGTPYRAYEVQMIYDLSTGETGKG</sequence>
<keyword evidence="2" id="KW-0614">Plasmid</keyword>
<dbReference type="AlphaFoldDB" id="A0A6M8HZY8"/>
<keyword evidence="3" id="KW-1185">Reference proteome</keyword>
<proteinExistence type="predicted"/>
<dbReference type="InterPro" id="IPR006103">
    <property type="entry name" value="Glyco_hydro_2_cat"/>
</dbReference>
<accession>A0A6M8HZY8</accession>
<gene>
    <name evidence="2" type="ORF">HN018_26165</name>
</gene>
<reference evidence="2 3" key="1">
    <citation type="journal article" date="2014" name="World J. Microbiol. Biotechnol.">
        <title>Biodiversity and physiological characteristics of Antarctic and Arctic lichens-associated bacteria.</title>
        <authorList>
            <person name="Lee Y.M."/>
            <person name="Kim E.H."/>
            <person name="Lee H.K."/>
            <person name="Hong S.G."/>
        </authorList>
    </citation>
    <scope>NUCLEOTIDE SEQUENCE [LARGE SCALE GENOMIC DNA]</scope>
    <source>
        <strain evidence="2 3">PAMC 26569</strain>
        <plasmid evidence="2">unnamed4</plasmid>
    </source>
</reference>
<name>A0A6M8HZY8_9PROT</name>
<feature type="domain" description="Glycoside hydrolase family 2 catalytic" evidence="1">
    <location>
        <begin position="174"/>
        <end position="302"/>
    </location>
</feature>
<evidence type="ECO:0000313" key="3">
    <source>
        <dbReference type="Proteomes" id="UP000500767"/>
    </source>
</evidence>
<dbReference type="Pfam" id="PF02836">
    <property type="entry name" value="Glyco_hydro_2_C"/>
    <property type="match status" value="1"/>
</dbReference>
<dbReference type="Gene3D" id="3.20.20.80">
    <property type="entry name" value="Glycosidases"/>
    <property type="match status" value="1"/>
</dbReference>
<keyword evidence="2" id="KW-0378">Hydrolase</keyword>
<organism evidence="2 3">
    <name type="scientific">Lichenicola cladoniae</name>
    <dbReference type="NCBI Taxonomy" id="1484109"/>
    <lineage>
        <taxon>Bacteria</taxon>
        <taxon>Pseudomonadati</taxon>
        <taxon>Pseudomonadota</taxon>
        <taxon>Alphaproteobacteria</taxon>
        <taxon>Acetobacterales</taxon>
        <taxon>Acetobacteraceae</taxon>
        <taxon>Lichenicola</taxon>
    </lineage>
</organism>
<dbReference type="GO" id="GO:0004553">
    <property type="term" value="F:hydrolase activity, hydrolyzing O-glycosyl compounds"/>
    <property type="evidence" value="ECO:0007669"/>
    <property type="project" value="InterPro"/>
</dbReference>
<protein>
    <submittedName>
        <fullName evidence="2">Cellulase family glycosylhydrolase</fullName>
    </submittedName>
</protein>
<dbReference type="SUPFAM" id="SSF51445">
    <property type="entry name" value="(Trans)glycosidases"/>
    <property type="match status" value="1"/>
</dbReference>
<dbReference type="GO" id="GO:0005975">
    <property type="term" value="P:carbohydrate metabolic process"/>
    <property type="evidence" value="ECO:0007669"/>
    <property type="project" value="InterPro"/>
</dbReference>
<dbReference type="Proteomes" id="UP000500767">
    <property type="component" value="Plasmid unnamed4"/>
</dbReference>
<evidence type="ECO:0000259" key="1">
    <source>
        <dbReference type="Pfam" id="PF02836"/>
    </source>
</evidence>
<geneLocation type="plasmid" evidence="2 3">
    <name>unnamed4</name>
</geneLocation>
<dbReference type="EMBL" id="CP053711">
    <property type="protein sequence ID" value="QKE93796.1"/>
    <property type="molecule type" value="Genomic_DNA"/>
</dbReference>